<accession>A0A1Y1INE7</accession>
<organism evidence="1 2">
    <name type="scientific">Klebsormidium nitens</name>
    <name type="common">Green alga</name>
    <name type="synonym">Ulothrix nitens</name>
    <dbReference type="NCBI Taxonomy" id="105231"/>
    <lineage>
        <taxon>Eukaryota</taxon>
        <taxon>Viridiplantae</taxon>
        <taxon>Streptophyta</taxon>
        <taxon>Klebsormidiophyceae</taxon>
        <taxon>Klebsormidiales</taxon>
        <taxon>Klebsormidiaceae</taxon>
        <taxon>Klebsormidium</taxon>
    </lineage>
</organism>
<evidence type="ECO:0000313" key="2">
    <source>
        <dbReference type="Proteomes" id="UP000054558"/>
    </source>
</evidence>
<proteinExistence type="predicted"/>
<dbReference type="AlphaFoldDB" id="A0A1Y1INE7"/>
<gene>
    <name evidence="1" type="ORF">KFL_010100010</name>
</gene>
<sequence>MRSARLNLPLAAGGTNSPRWRQLLGESRRAVLATHLQGRERLHSGTSPGHLVNLQQKIRIASTATSAAVWDRAVWVQDRAQRRLKAELARLEKELQQMDEASFSAGPTGRLPVWDDANFKMALPSTKPMSHKLLAILLMIGCVESNPGPSSDRMDSAESASGLVPAFVTNAPECWDAFGKRGRRFENGGE</sequence>
<dbReference type="Proteomes" id="UP000054558">
    <property type="component" value="Unassembled WGS sequence"/>
</dbReference>
<dbReference type="EMBL" id="DF237959">
    <property type="protein sequence ID" value="GAQ92410.1"/>
    <property type="molecule type" value="Genomic_DNA"/>
</dbReference>
<evidence type="ECO:0000313" key="1">
    <source>
        <dbReference type="EMBL" id="GAQ92410.1"/>
    </source>
</evidence>
<name>A0A1Y1INE7_KLENI</name>
<protein>
    <submittedName>
        <fullName evidence="1">Uncharacterized protein</fullName>
    </submittedName>
</protein>
<keyword evidence="2" id="KW-1185">Reference proteome</keyword>
<reference evidence="1 2" key="1">
    <citation type="journal article" date="2014" name="Nat. Commun.">
        <title>Klebsormidium flaccidum genome reveals primary factors for plant terrestrial adaptation.</title>
        <authorList>
            <person name="Hori K."/>
            <person name="Maruyama F."/>
            <person name="Fujisawa T."/>
            <person name="Togashi T."/>
            <person name="Yamamoto N."/>
            <person name="Seo M."/>
            <person name="Sato S."/>
            <person name="Yamada T."/>
            <person name="Mori H."/>
            <person name="Tajima N."/>
            <person name="Moriyama T."/>
            <person name="Ikeuchi M."/>
            <person name="Watanabe M."/>
            <person name="Wada H."/>
            <person name="Kobayashi K."/>
            <person name="Saito M."/>
            <person name="Masuda T."/>
            <person name="Sasaki-Sekimoto Y."/>
            <person name="Mashiguchi K."/>
            <person name="Awai K."/>
            <person name="Shimojima M."/>
            <person name="Masuda S."/>
            <person name="Iwai M."/>
            <person name="Nobusawa T."/>
            <person name="Narise T."/>
            <person name="Kondo S."/>
            <person name="Saito H."/>
            <person name="Sato R."/>
            <person name="Murakawa M."/>
            <person name="Ihara Y."/>
            <person name="Oshima-Yamada Y."/>
            <person name="Ohtaka K."/>
            <person name="Satoh M."/>
            <person name="Sonobe K."/>
            <person name="Ishii M."/>
            <person name="Ohtani R."/>
            <person name="Kanamori-Sato M."/>
            <person name="Honoki R."/>
            <person name="Miyazaki D."/>
            <person name="Mochizuki H."/>
            <person name="Umetsu J."/>
            <person name="Higashi K."/>
            <person name="Shibata D."/>
            <person name="Kamiya Y."/>
            <person name="Sato N."/>
            <person name="Nakamura Y."/>
            <person name="Tabata S."/>
            <person name="Ida S."/>
            <person name="Kurokawa K."/>
            <person name="Ohta H."/>
        </authorList>
    </citation>
    <scope>NUCLEOTIDE SEQUENCE [LARGE SCALE GENOMIC DNA]</scope>
    <source>
        <strain evidence="1 2">NIES-2285</strain>
    </source>
</reference>